<keyword evidence="10" id="KW-1185">Reference proteome</keyword>
<evidence type="ECO:0000313" key="9">
    <source>
        <dbReference type="EMBL" id="AEB11082.1"/>
    </source>
</evidence>
<dbReference type="eggNOG" id="COG0616">
    <property type="taxonomic scope" value="Bacteria"/>
</dbReference>
<dbReference type="CDD" id="cd07018">
    <property type="entry name" value="S49_SppA_67K_type"/>
    <property type="match status" value="1"/>
</dbReference>
<dbReference type="PANTHER" id="PTHR33209:SF1">
    <property type="entry name" value="PEPTIDASE S49 DOMAIN-CONTAINING PROTEIN"/>
    <property type="match status" value="1"/>
</dbReference>
<organism evidence="9 10">
    <name type="scientific">Marinithermus hydrothermalis (strain DSM 14884 / JCM 11576 / T1)</name>
    <dbReference type="NCBI Taxonomy" id="869210"/>
    <lineage>
        <taxon>Bacteria</taxon>
        <taxon>Thermotogati</taxon>
        <taxon>Deinococcota</taxon>
        <taxon>Deinococci</taxon>
        <taxon>Thermales</taxon>
        <taxon>Thermaceae</taxon>
        <taxon>Marinithermus</taxon>
    </lineage>
</organism>
<dbReference type="NCBIfam" id="TIGR00706">
    <property type="entry name" value="SppA_dom"/>
    <property type="match status" value="1"/>
</dbReference>
<dbReference type="PANTHER" id="PTHR33209">
    <property type="entry name" value="PROTEASE 4"/>
    <property type="match status" value="1"/>
</dbReference>
<dbReference type="GO" id="GO:0006465">
    <property type="term" value="P:signal peptide processing"/>
    <property type="evidence" value="ECO:0007669"/>
    <property type="project" value="InterPro"/>
</dbReference>
<proteinExistence type="inferred from homology"/>
<evidence type="ECO:0000256" key="5">
    <source>
        <dbReference type="ARBA" id="ARBA00022825"/>
    </source>
</evidence>
<keyword evidence="5" id="KW-0720">Serine protease</keyword>
<evidence type="ECO:0000256" key="4">
    <source>
        <dbReference type="ARBA" id="ARBA00022801"/>
    </source>
</evidence>
<dbReference type="AlphaFoldDB" id="F2NPY1"/>
<feature type="active site" description="Nucleophile" evidence="7">
    <location>
        <position position="361"/>
    </location>
</feature>
<reference evidence="9 10" key="1">
    <citation type="journal article" date="2012" name="Stand. Genomic Sci.">
        <title>Complete genome sequence of the aerobic, heterotroph Marinithermus hydrothermalis type strain (T1(T)) from a deep-sea hydrothermal vent chimney.</title>
        <authorList>
            <person name="Copeland A."/>
            <person name="Gu W."/>
            <person name="Yasawong M."/>
            <person name="Lapidus A."/>
            <person name="Lucas S."/>
            <person name="Deshpande S."/>
            <person name="Pagani I."/>
            <person name="Tapia R."/>
            <person name="Cheng J.F."/>
            <person name="Goodwin L.A."/>
            <person name="Pitluck S."/>
            <person name="Liolios K."/>
            <person name="Ivanova N."/>
            <person name="Mavromatis K."/>
            <person name="Mikhailova N."/>
            <person name="Pati A."/>
            <person name="Chen A."/>
            <person name="Palaniappan K."/>
            <person name="Land M."/>
            <person name="Pan C."/>
            <person name="Brambilla E.M."/>
            <person name="Rohde M."/>
            <person name="Tindall B.J."/>
            <person name="Sikorski J."/>
            <person name="Goker M."/>
            <person name="Detter J.C."/>
            <person name="Bristow J."/>
            <person name="Eisen J.A."/>
            <person name="Markowitz V."/>
            <person name="Hugenholtz P."/>
            <person name="Kyrpides N.C."/>
            <person name="Klenk H.P."/>
            <person name="Woyke T."/>
        </authorList>
    </citation>
    <scope>NUCLEOTIDE SEQUENCE [LARGE SCALE GENOMIC DNA]</scope>
    <source>
        <strain evidence="10">DSM 14884 / JCM 11576 / T1</strain>
    </source>
</reference>
<dbReference type="SUPFAM" id="SSF52096">
    <property type="entry name" value="ClpP/crotonase"/>
    <property type="match status" value="2"/>
</dbReference>
<dbReference type="GO" id="GO:0016020">
    <property type="term" value="C:membrane"/>
    <property type="evidence" value="ECO:0007669"/>
    <property type="project" value="UniProtKB-SubCell"/>
</dbReference>
<evidence type="ECO:0000256" key="2">
    <source>
        <dbReference type="ARBA" id="ARBA00008683"/>
    </source>
</evidence>
<dbReference type="PIRSF" id="PIRSF001217">
    <property type="entry name" value="Protease_4_SppA"/>
    <property type="match status" value="1"/>
</dbReference>
<evidence type="ECO:0000256" key="7">
    <source>
        <dbReference type="PIRSR" id="PIRSR001217-1"/>
    </source>
</evidence>
<gene>
    <name evidence="9" type="ordered locus">Marky_0328</name>
</gene>
<dbReference type="RefSeq" id="WP_013703137.1">
    <property type="nucleotide sequence ID" value="NC_015387.1"/>
</dbReference>
<dbReference type="Pfam" id="PF01343">
    <property type="entry name" value="Peptidase_S49"/>
    <property type="match status" value="2"/>
</dbReference>
<dbReference type="EMBL" id="CP002630">
    <property type="protein sequence ID" value="AEB11082.1"/>
    <property type="molecule type" value="Genomic_DNA"/>
</dbReference>
<dbReference type="InterPro" id="IPR047217">
    <property type="entry name" value="S49_SppA_67K_type_N"/>
</dbReference>
<dbReference type="InterPro" id="IPR004634">
    <property type="entry name" value="Pept_S49_pIV"/>
</dbReference>
<dbReference type="InterPro" id="IPR029045">
    <property type="entry name" value="ClpP/crotonase-like_dom_sf"/>
</dbReference>
<feature type="domain" description="Peptidase S49" evidence="8">
    <location>
        <begin position="102"/>
        <end position="249"/>
    </location>
</feature>
<dbReference type="InterPro" id="IPR047272">
    <property type="entry name" value="S49_SppA_C"/>
</dbReference>
<feature type="domain" description="Peptidase S49" evidence="8">
    <location>
        <begin position="345"/>
        <end position="495"/>
    </location>
</feature>
<evidence type="ECO:0000259" key="8">
    <source>
        <dbReference type="Pfam" id="PF01343"/>
    </source>
</evidence>
<sequence>MAHHWFADLRHNTRALLHRGLAALPGERPRWVVLEIGGPYPARRPTGRIWGFEERAETLEQLTEKLQALAQAPWVEGVVLRIEGLRAPYGTVFALREAVQRLRDAGKQTLAYLTRVDFSSYYLASAAQTIAVPESAEFSLLGLKLSVTFVKDFLDRYGIRFEKQAIREYKSAGDNLVHSRMSEANREQYTTLLERFFEVFAQAVAEARGVDPQTVRDWIDAGITSAKEAQARGLVDRVAYEDELIQKHHQPYRAAARFLPPKLRVFSARRVAVVPLVGAIVTGPSRRVPLPLPILGGDQAGSESLLRALRLAEADPKTAAIVLYVDSPGGSALASDLILREVARIKKTKPVVAVLGPVAASGGYYVACQATRIVAAPTTLTGSIGVVTLFGILEEFNHRYGLNPEAITLGRFAELGTSRRAPTEEERALIQRYIEEVYARFVARVVEGRGLEPARVDEIGRGRVWAGQDALELGLVDELGDVERGLALARELADLPPDAPAWNVPMPKPLILPRPDQPSAFLKVLAPLLAERALLLHPEVLEIR</sequence>
<dbReference type="HOGENOM" id="CLU_008856_1_0_0"/>
<evidence type="ECO:0000256" key="6">
    <source>
        <dbReference type="ARBA" id="ARBA00023136"/>
    </source>
</evidence>
<dbReference type="InterPro" id="IPR002142">
    <property type="entry name" value="Peptidase_S49"/>
</dbReference>
<protein>
    <submittedName>
        <fullName evidence="9">Signal peptide peptidase SppA, 36K type</fullName>
    </submittedName>
</protein>
<name>F2NPY1_MARHT</name>
<dbReference type="InterPro" id="IPR004635">
    <property type="entry name" value="Pept_S49_SppA"/>
</dbReference>
<dbReference type="GO" id="GO:0008236">
    <property type="term" value="F:serine-type peptidase activity"/>
    <property type="evidence" value="ECO:0007669"/>
    <property type="project" value="UniProtKB-KW"/>
</dbReference>
<keyword evidence="6" id="KW-0472">Membrane</keyword>
<comment type="subcellular location">
    <subcellularLocation>
        <location evidence="1">Membrane</location>
    </subcellularLocation>
</comment>
<evidence type="ECO:0000256" key="1">
    <source>
        <dbReference type="ARBA" id="ARBA00004370"/>
    </source>
</evidence>
<keyword evidence="4" id="KW-0378">Hydrolase</keyword>
<feature type="active site" description="Proton donor/acceptor" evidence="7">
    <location>
        <position position="170"/>
    </location>
</feature>
<dbReference type="CDD" id="cd07023">
    <property type="entry name" value="S49_Sppa_N_C"/>
    <property type="match status" value="1"/>
</dbReference>
<evidence type="ECO:0000313" key="10">
    <source>
        <dbReference type="Proteomes" id="UP000007030"/>
    </source>
</evidence>
<accession>F2NPY1</accession>
<evidence type="ECO:0000256" key="3">
    <source>
        <dbReference type="ARBA" id="ARBA00022670"/>
    </source>
</evidence>
<dbReference type="Gene3D" id="6.20.330.10">
    <property type="match status" value="1"/>
</dbReference>
<dbReference type="OrthoDB" id="9764363at2"/>
<dbReference type="Gene3D" id="3.90.226.10">
    <property type="entry name" value="2-enoyl-CoA Hydratase, Chain A, domain 1"/>
    <property type="match status" value="3"/>
</dbReference>
<dbReference type="Proteomes" id="UP000007030">
    <property type="component" value="Chromosome"/>
</dbReference>
<dbReference type="KEGG" id="mhd:Marky_0328"/>
<keyword evidence="3" id="KW-0645">Protease</keyword>
<comment type="similarity">
    <text evidence="2">Belongs to the peptidase S49 family.</text>
</comment>
<dbReference type="STRING" id="869210.Marky_0328"/>